<feature type="active site" description="Proton donor/acceptor" evidence="9">
    <location>
        <position position="39"/>
    </location>
</feature>
<comment type="subcellular location">
    <subcellularLocation>
        <location evidence="9">Host cytoplasm</location>
    </subcellularLocation>
    <text evidence="9">The endolysin is cytoplasmic, but can reach the periplasmic space with the help of the holins which disrupt the host cell membrane.</text>
</comment>
<evidence type="ECO:0000256" key="9">
    <source>
        <dbReference type="HAMAP-Rule" id="MF_04110"/>
    </source>
</evidence>
<dbReference type="EC" id="3.2.1.17" evidence="9"/>
<name>A0A1L7DS69_9CAUD</name>
<evidence type="ECO:0000256" key="7">
    <source>
        <dbReference type="ARBA" id="ARBA00023142"/>
    </source>
</evidence>
<gene>
    <name evidence="11" type="ORF">phiAp1_51</name>
</gene>
<dbReference type="GO" id="GO:0042742">
    <property type="term" value="P:defense response to bacterium"/>
    <property type="evidence" value="ECO:0007669"/>
    <property type="project" value="UniProtKB-KW"/>
</dbReference>
<comment type="function">
    <text evidence="9">Endolysin with lysozyme activity that degrades host peptidoglycans and participates with the holin and spanin proteins in the sequential events which lead to the programmed host cell lysis releasing the mature viral particles. Once the holin has permeabilized the host cell membrane, the endolysin can reach the periplasm and break down the peptidoglycan layer.</text>
</comment>
<evidence type="ECO:0000256" key="6">
    <source>
        <dbReference type="ARBA" id="ARBA00022852"/>
    </source>
</evidence>
<dbReference type="InterPro" id="IPR034690">
    <property type="entry name" value="Endolysin_T4_type"/>
</dbReference>
<protein>
    <recommendedName>
        <fullName evidence="9">Endolysin</fullName>
        <ecNumber evidence="9">3.2.1.17</ecNumber>
    </recommendedName>
    <alternativeName>
        <fullName evidence="9">Lysis protein</fullName>
    </alternativeName>
    <alternativeName>
        <fullName evidence="9">Lysozyme</fullName>
    </alternativeName>
    <alternativeName>
        <fullName evidence="9">Muramidase</fullName>
    </alternativeName>
</protein>
<organism evidence="11 12">
    <name type="scientific">Ralstonia phage phiAp1</name>
    <dbReference type="NCBI Taxonomy" id="2783867"/>
    <lineage>
        <taxon>Viruses</taxon>
        <taxon>Duplodnaviria</taxon>
        <taxon>Heunggongvirae</taxon>
        <taxon>Uroviricota</taxon>
        <taxon>Caudoviricetes</taxon>
        <taxon>Autographivirales</taxon>
        <taxon>Autoscriptoviridae</taxon>
        <taxon>Ayakvirus</taxon>
        <taxon>Ayakvirus Ap1</taxon>
    </lineage>
</organism>
<keyword evidence="5 9" id="KW-0378">Hydrolase</keyword>
<keyword evidence="9" id="KW-1035">Host cytoplasm</keyword>
<dbReference type="GO" id="GO:0030430">
    <property type="term" value="C:host cell cytoplasm"/>
    <property type="evidence" value="ECO:0007669"/>
    <property type="project" value="UniProtKB-SubCell"/>
</dbReference>
<evidence type="ECO:0000313" key="12">
    <source>
        <dbReference type="Proteomes" id="UP000221958"/>
    </source>
</evidence>
<comment type="caution">
    <text evidence="9">Lacks conserved residue(s) required for the propagation of feature annotation.</text>
</comment>
<dbReference type="InterPro" id="IPR023347">
    <property type="entry name" value="Lysozyme_dom_sf"/>
</dbReference>
<comment type="catalytic activity">
    <reaction evidence="1 9 10">
        <text>Hydrolysis of (1-&gt;4)-beta-linkages between N-acetylmuramic acid and N-acetyl-D-glucosamine residues in a peptidoglycan and between N-acetyl-D-glucosamine residues in chitodextrins.</text>
        <dbReference type="EC" id="3.2.1.17"/>
    </reaction>
</comment>
<dbReference type="HAMAP" id="MF_04110">
    <property type="entry name" value="ENDOLYSIN_T4"/>
    <property type="match status" value="1"/>
</dbReference>
<comment type="similarity">
    <text evidence="9 10">Belongs to the glycosyl hydrolase 24 family.</text>
</comment>
<dbReference type="Pfam" id="PF00959">
    <property type="entry name" value="Phage_lysozyme"/>
    <property type="match status" value="1"/>
</dbReference>
<proteinExistence type="inferred from homology"/>
<dbReference type="Gene3D" id="1.10.530.40">
    <property type="match status" value="1"/>
</dbReference>
<evidence type="ECO:0000256" key="10">
    <source>
        <dbReference type="RuleBase" id="RU003788"/>
    </source>
</evidence>
<dbReference type="GO" id="GO:0016998">
    <property type="term" value="P:cell wall macromolecule catabolic process"/>
    <property type="evidence" value="ECO:0007669"/>
    <property type="project" value="InterPro"/>
</dbReference>
<keyword evidence="7 9" id="KW-0578">Host cell lysis by virus</keyword>
<dbReference type="InterPro" id="IPR051018">
    <property type="entry name" value="Bacteriophage_GH24"/>
</dbReference>
<evidence type="ECO:0000256" key="8">
    <source>
        <dbReference type="ARBA" id="ARBA00023295"/>
    </source>
</evidence>
<dbReference type="InterPro" id="IPR002196">
    <property type="entry name" value="Glyco_hydro_24"/>
</dbReference>
<accession>A0A1L7DS69</accession>
<evidence type="ECO:0000256" key="5">
    <source>
        <dbReference type="ARBA" id="ARBA00022801"/>
    </source>
</evidence>
<dbReference type="EMBL" id="KY117485">
    <property type="protein sequence ID" value="APU03192.1"/>
    <property type="molecule type" value="Genomic_DNA"/>
</dbReference>
<dbReference type="Proteomes" id="UP000221958">
    <property type="component" value="Segment"/>
</dbReference>
<dbReference type="GO" id="GO:0044659">
    <property type="term" value="P:viral release from host cell by cytolysis"/>
    <property type="evidence" value="ECO:0007669"/>
    <property type="project" value="UniProtKB-UniRule"/>
</dbReference>
<evidence type="ECO:0000256" key="4">
    <source>
        <dbReference type="ARBA" id="ARBA00022638"/>
    </source>
</evidence>
<dbReference type="GO" id="GO:0003796">
    <property type="term" value="F:lysozyme activity"/>
    <property type="evidence" value="ECO:0007669"/>
    <property type="project" value="UniProtKB-UniRule"/>
</dbReference>
<keyword evidence="12" id="KW-1185">Reference proteome</keyword>
<keyword evidence="8 9" id="KW-0326">Glycosidase</keyword>
<sequence length="171" mass="18334">MTALKNTVMAAVAAAGLTGAFTLVDRFEWTGKETRTYVDPVGVATICRGHTGPLTKKGSATLAECDDATLKDLLTAQKVVRSCTTVPMTPGEMNAWTSFAFNVGPGRAGVKDGFCRLKNGRIPTHIAYIESHQPVKACGMLMSWTMPGTSVHSGLKKRREAEMALCLSDLR</sequence>
<dbReference type="InterPro" id="IPR023346">
    <property type="entry name" value="Lysozyme-like_dom_sf"/>
</dbReference>
<keyword evidence="3 9" id="KW-1188">Viral release from host cell</keyword>
<evidence type="ECO:0000256" key="1">
    <source>
        <dbReference type="ARBA" id="ARBA00000632"/>
    </source>
</evidence>
<dbReference type="SUPFAM" id="SSF53955">
    <property type="entry name" value="Lysozyme-like"/>
    <property type="match status" value="1"/>
</dbReference>
<evidence type="ECO:0000256" key="2">
    <source>
        <dbReference type="ARBA" id="ARBA00022529"/>
    </source>
</evidence>
<evidence type="ECO:0000313" key="11">
    <source>
        <dbReference type="EMBL" id="APU03192.1"/>
    </source>
</evidence>
<reference evidence="12" key="1">
    <citation type="submission" date="2016-11" db="EMBL/GenBank/DDBJ databases">
        <authorList>
            <person name="Xavier A.S."/>
            <person name="Silva F.P."/>
            <person name="Vidigal P.M.P."/>
            <person name="Lima T.T.M."/>
            <person name="Souza F.O."/>
            <person name="Alfenas-Zerbini P."/>
        </authorList>
    </citation>
    <scope>NUCLEOTIDE SEQUENCE [LARGE SCALE GENOMIC DNA]</scope>
</reference>
<keyword evidence="6 9" id="KW-0204">Cytolysis</keyword>
<dbReference type="GO" id="GO:0009253">
    <property type="term" value="P:peptidoglycan catabolic process"/>
    <property type="evidence" value="ECO:0007669"/>
    <property type="project" value="UniProtKB-UniRule"/>
</dbReference>
<keyword evidence="4 9" id="KW-0081">Bacteriolytic enzyme</keyword>
<keyword evidence="2 9" id="KW-0929">Antimicrobial</keyword>
<dbReference type="PANTHER" id="PTHR38107">
    <property type="match status" value="1"/>
</dbReference>
<dbReference type="PANTHER" id="PTHR38107:SF3">
    <property type="entry name" value="LYSOZYME RRRD-RELATED"/>
    <property type="match status" value="1"/>
</dbReference>
<evidence type="ECO:0000256" key="3">
    <source>
        <dbReference type="ARBA" id="ARBA00022612"/>
    </source>
</evidence>